<comment type="caution">
    <text evidence="1">The sequence shown here is derived from an EMBL/GenBank/DDBJ whole genome shotgun (WGS) entry which is preliminary data.</text>
</comment>
<dbReference type="AlphaFoldDB" id="A0A8H8YZX5"/>
<sequence>MRQRTFECLRFRALLFSKLPVRQRTLDDRTRCIF</sequence>
<protein>
    <submittedName>
        <fullName evidence="1">Uncharacterized protein</fullName>
    </submittedName>
</protein>
<dbReference type="EMBL" id="CAJNAP010000012">
    <property type="protein sequence ID" value="CAE6502681.1"/>
    <property type="molecule type" value="Genomic_DNA"/>
</dbReference>
<accession>A0A8H8YZX5</accession>
<proteinExistence type="predicted"/>
<reference evidence="1" key="1">
    <citation type="submission" date="2021-02" db="EMBL/GenBank/DDBJ databases">
        <authorList>
            <person name="Han P."/>
        </authorList>
    </citation>
    <scope>NUCLEOTIDE SEQUENCE</scope>
    <source>
        <strain evidence="1">Nitrosomonas nitrosa 18-3D</strain>
    </source>
</reference>
<gene>
    <name evidence="1" type="ORF">NMYAN_20244</name>
</gene>
<name>A0A8H8YZX5_9PROT</name>
<evidence type="ECO:0000313" key="1">
    <source>
        <dbReference type="EMBL" id="CAE6502681.1"/>
    </source>
</evidence>
<organism evidence="1 2">
    <name type="scientific">Nitrosomonas nitrosa</name>
    <dbReference type="NCBI Taxonomy" id="52442"/>
    <lineage>
        <taxon>Bacteria</taxon>
        <taxon>Pseudomonadati</taxon>
        <taxon>Pseudomonadota</taxon>
        <taxon>Betaproteobacteria</taxon>
        <taxon>Nitrosomonadales</taxon>
        <taxon>Nitrosomonadaceae</taxon>
        <taxon>Nitrosomonas</taxon>
    </lineage>
</organism>
<dbReference type="Proteomes" id="UP000601736">
    <property type="component" value="Unassembled WGS sequence"/>
</dbReference>
<evidence type="ECO:0000313" key="2">
    <source>
        <dbReference type="Proteomes" id="UP000601736"/>
    </source>
</evidence>